<dbReference type="Proteomes" id="UP000790377">
    <property type="component" value="Unassembled WGS sequence"/>
</dbReference>
<dbReference type="EMBL" id="MU267593">
    <property type="protein sequence ID" value="KAH7916199.1"/>
    <property type="molecule type" value="Genomic_DNA"/>
</dbReference>
<sequence length="531" mass="60594">MNNADDWLSVTIKRLTCHREPTSEDALLIQEAIAQQEEEAQSIDQEINVLALQVERLRRQKHQHQKAVRQYKPLITLARRIPPELLAKISEFCASAGWPRAPLVISQVCSAWRKAAEYPRSWSYIYVDCSPGSLERTRFWLVMAHEAPLYITFEISPEGTIRPDVFSLLLEHATQWRSLFIHTDDSSQMNFILSRCTGSFLRLIELTLDVDHEGAAWNTIDFSAFQNAPCLSRLRLTQPNLPTWSLPFDLTDLHLVLSSPLHMPPAMSANDWTQLLKGLSSLKYLTLELAYPSDRQLVADTGHFADLPCLESLSLTVSPEVNGVLLHLRAPVLRRLQLRSSCDPLGYPHIPSGSYLSRFLESSPEVRLLELYDVDIAPIDFLRCLNLLPCMEELRLHESEITDAELAYLFASTGLCPNLARLDLRWCGYMTGRRLVELVRSRLHANQSSGNHVEGNSREMDEVAVINCVHVKEQDVLDLAEMTICRVVLRATEDHCRQRGCCNNERYRQRFRLRHGIGLSPEQQAKSRIIL</sequence>
<keyword evidence="2" id="KW-1185">Reference proteome</keyword>
<comment type="caution">
    <text evidence="1">The sequence shown here is derived from an EMBL/GenBank/DDBJ whole genome shotgun (WGS) entry which is preliminary data.</text>
</comment>
<accession>A0ACB8ASJ3</accession>
<evidence type="ECO:0000313" key="1">
    <source>
        <dbReference type="EMBL" id="KAH7916199.1"/>
    </source>
</evidence>
<reference evidence="1" key="1">
    <citation type="journal article" date="2021" name="New Phytol.">
        <title>Evolutionary innovations through gain and loss of genes in the ectomycorrhizal Boletales.</title>
        <authorList>
            <person name="Wu G."/>
            <person name="Miyauchi S."/>
            <person name="Morin E."/>
            <person name="Kuo A."/>
            <person name="Drula E."/>
            <person name="Varga T."/>
            <person name="Kohler A."/>
            <person name="Feng B."/>
            <person name="Cao Y."/>
            <person name="Lipzen A."/>
            <person name="Daum C."/>
            <person name="Hundley H."/>
            <person name="Pangilinan J."/>
            <person name="Johnson J."/>
            <person name="Barry K."/>
            <person name="LaButti K."/>
            <person name="Ng V."/>
            <person name="Ahrendt S."/>
            <person name="Min B."/>
            <person name="Choi I.G."/>
            <person name="Park H."/>
            <person name="Plett J.M."/>
            <person name="Magnuson J."/>
            <person name="Spatafora J.W."/>
            <person name="Nagy L.G."/>
            <person name="Henrissat B."/>
            <person name="Grigoriev I.V."/>
            <person name="Yang Z.L."/>
            <person name="Xu J."/>
            <person name="Martin F.M."/>
        </authorList>
    </citation>
    <scope>NUCLEOTIDE SEQUENCE</scope>
    <source>
        <strain evidence="1">ATCC 28755</strain>
    </source>
</reference>
<organism evidence="1 2">
    <name type="scientific">Hygrophoropsis aurantiaca</name>
    <dbReference type="NCBI Taxonomy" id="72124"/>
    <lineage>
        <taxon>Eukaryota</taxon>
        <taxon>Fungi</taxon>
        <taxon>Dikarya</taxon>
        <taxon>Basidiomycota</taxon>
        <taxon>Agaricomycotina</taxon>
        <taxon>Agaricomycetes</taxon>
        <taxon>Agaricomycetidae</taxon>
        <taxon>Boletales</taxon>
        <taxon>Coniophorineae</taxon>
        <taxon>Hygrophoropsidaceae</taxon>
        <taxon>Hygrophoropsis</taxon>
    </lineage>
</organism>
<gene>
    <name evidence="1" type="ORF">BJ138DRAFT_693616</name>
</gene>
<protein>
    <submittedName>
        <fullName evidence="1">Uncharacterized protein</fullName>
    </submittedName>
</protein>
<evidence type="ECO:0000313" key="2">
    <source>
        <dbReference type="Proteomes" id="UP000790377"/>
    </source>
</evidence>
<name>A0ACB8ASJ3_9AGAM</name>
<proteinExistence type="predicted"/>